<dbReference type="InterPro" id="IPR000481">
    <property type="entry name" value="GPCR_Pheromne_B_alpha_rcpt"/>
</dbReference>
<evidence type="ECO:0000256" key="9">
    <source>
        <dbReference type="ARBA" id="ARBA00023224"/>
    </source>
</evidence>
<comment type="similarity">
    <text evidence="2">Belongs to the G-protein coupled receptor 4 family.</text>
</comment>
<evidence type="ECO:0000256" key="8">
    <source>
        <dbReference type="ARBA" id="ARBA00023170"/>
    </source>
</evidence>
<keyword evidence="6" id="KW-0297">G-protein coupled receptor</keyword>
<feature type="region of interest" description="Disordered" evidence="10">
    <location>
        <begin position="323"/>
        <end position="378"/>
    </location>
</feature>
<protein>
    <submittedName>
        <fullName evidence="12">STE3-domain-containing protein</fullName>
    </submittedName>
</protein>
<dbReference type="GO" id="GO:0005886">
    <property type="term" value="C:plasma membrane"/>
    <property type="evidence" value="ECO:0007669"/>
    <property type="project" value="TreeGrafter"/>
</dbReference>
<dbReference type="EMBL" id="KV428085">
    <property type="protein sequence ID" value="KZT37342.1"/>
    <property type="molecule type" value="Genomic_DNA"/>
</dbReference>
<proteinExistence type="inferred from homology"/>
<dbReference type="InterPro" id="IPR001499">
    <property type="entry name" value="GPCR_STE3"/>
</dbReference>
<dbReference type="GO" id="GO:0004934">
    <property type="term" value="F:mating-type alpha-factor pheromone receptor activity"/>
    <property type="evidence" value="ECO:0007669"/>
    <property type="project" value="InterPro"/>
</dbReference>
<keyword evidence="7 11" id="KW-0472">Membrane</keyword>
<feature type="compositionally biased region" description="Basic and acidic residues" evidence="10">
    <location>
        <begin position="366"/>
        <end position="378"/>
    </location>
</feature>
<comment type="subcellular location">
    <subcellularLocation>
        <location evidence="1">Membrane</location>
        <topology evidence="1">Multi-pass membrane protein</topology>
    </subcellularLocation>
</comment>
<feature type="transmembrane region" description="Helical" evidence="11">
    <location>
        <begin position="30"/>
        <end position="49"/>
    </location>
</feature>
<evidence type="ECO:0000256" key="1">
    <source>
        <dbReference type="ARBA" id="ARBA00004141"/>
    </source>
</evidence>
<dbReference type="PANTHER" id="PTHR28097:SF1">
    <property type="entry name" value="PHEROMONE A FACTOR RECEPTOR"/>
    <property type="match status" value="1"/>
</dbReference>
<dbReference type="Pfam" id="PF02076">
    <property type="entry name" value="STE3"/>
    <property type="match status" value="1"/>
</dbReference>
<feature type="transmembrane region" description="Helical" evidence="11">
    <location>
        <begin position="6"/>
        <end position="23"/>
    </location>
</feature>
<feature type="transmembrane region" description="Helical" evidence="11">
    <location>
        <begin position="111"/>
        <end position="133"/>
    </location>
</feature>
<evidence type="ECO:0000313" key="13">
    <source>
        <dbReference type="Proteomes" id="UP000076798"/>
    </source>
</evidence>
<dbReference type="GO" id="GO:0000750">
    <property type="term" value="P:pheromone-dependent signal transduction involved in conjugation with cellular fusion"/>
    <property type="evidence" value="ECO:0007669"/>
    <property type="project" value="TreeGrafter"/>
</dbReference>
<evidence type="ECO:0000256" key="5">
    <source>
        <dbReference type="ARBA" id="ARBA00022989"/>
    </source>
</evidence>
<evidence type="ECO:0000256" key="2">
    <source>
        <dbReference type="ARBA" id="ARBA00011085"/>
    </source>
</evidence>
<feature type="transmembrane region" description="Helical" evidence="11">
    <location>
        <begin position="271"/>
        <end position="290"/>
    </location>
</feature>
<keyword evidence="8" id="KW-0675">Receptor</keyword>
<keyword evidence="3" id="KW-0589">Pheromone response</keyword>
<name>A0A166CDS1_9AGAM</name>
<dbReference type="PANTHER" id="PTHR28097">
    <property type="entry name" value="PHEROMONE A FACTOR RECEPTOR"/>
    <property type="match status" value="1"/>
</dbReference>
<accession>A0A166CDS1</accession>
<dbReference type="STRING" id="1314776.A0A166CDS1"/>
<evidence type="ECO:0000313" key="12">
    <source>
        <dbReference type="EMBL" id="KZT37342.1"/>
    </source>
</evidence>
<feature type="transmembrane region" description="Helical" evidence="11">
    <location>
        <begin position="204"/>
        <end position="227"/>
    </location>
</feature>
<dbReference type="OrthoDB" id="2874149at2759"/>
<dbReference type="CDD" id="cd14966">
    <property type="entry name" value="7tmD_STE3"/>
    <property type="match status" value="1"/>
</dbReference>
<organism evidence="12 13">
    <name type="scientific">Sistotremastrum suecicum HHB10207 ss-3</name>
    <dbReference type="NCBI Taxonomy" id="1314776"/>
    <lineage>
        <taxon>Eukaryota</taxon>
        <taxon>Fungi</taxon>
        <taxon>Dikarya</taxon>
        <taxon>Basidiomycota</taxon>
        <taxon>Agaricomycotina</taxon>
        <taxon>Agaricomycetes</taxon>
        <taxon>Sistotremastrales</taxon>
        <taxon>Sistotremastraceae</taxon>
        <taxon>Sistotremastrum</taxon>
    </lineage>
</organism>
<evidence type="ECO:0000256" key="11">
    <source>
        <dbReference type="SAM" id="Phobius"/>
    </source>
</evidence>
<dbReference type="AlphaFoldDB" id="A0A166CDS1"/>
<feature type="transmembrane region" description="Helical" evidence="11">
    <location>
        <begin position="162"/>
        <end position="183"/>
    </location>
</feature>
<dbReference type="PRINTS" id="PR00899">
    <property type="entry name" value="GPCRSTE3"/>
</dbReference>
<evidence type="ECO:0000256" key="3">
    <source>
        <dbReference type="ARBA" id="ARBA00022507"/>
    </source>
</evidence>
<gene>
    <name evidence="12" type="ORF">SISSUDRAFT_868067</name>
</gene>
<evidence type="ECO:0000256" key="4">
    <source>
        <dbReference type="ARBA" id="ARBA00022692"/>
    </source>
</evidence>
<keyword evidence="4 11" id="KW-0812">Transmembrane</keyword>
<sequence length="398" mass="44752">MDPSDIVFLVFAFVSSILVLIPLPWHLQSWNVGTCLLVIYIAMGCLIRAVDRIVWANNVNYVIPVWCDITTRVIVGLSVGIPAAALCLTRRIYIILGDPWSCSKPGGKRKALVTDLCIGLGCPILSVVFYYIVQGHRYNVFRDYGCTPAAANTLASYFLLWMWPPIIGLVTFVYSGLMIRLFIIRRKQTEESINSNPVLTMHRYIRFVALGVAQAILTLPPSIWVIVENVRCECLIPWVSWSNIKWGFSAVWRFDEVIEVLPPSMRHTQNFTDWLLVISGLTFFLFFGFAEEARATYTGALGTLAKWLNIDFHASSGRPEKTAISFKPGSKHDSVDSSSTDLDFSSPDLENQPDRNLTRSPFREGSWLDREGSIKSSRRVESPTVVMVSITQSMVVDP</sequence>
<keyword evidence="5 11" id="KW-1133">Transmembrane helix</keyword>
<keyword evidence="13" id="KW-1185">Reference proteome</keyword>
<keyword evidence="9" id="KW-0807">Transducer</keyword>
<reference evidence="12 13" key="1">
    <citation type="journal article" date="2016" name="Mol. Biol. Evol.">
        <title>Comparative Genomics of Early-Diverging Mushroom-Forming Fungi Provides Insights into the Origins of Lignocellulose Decay Capabilities.</title>
        <authorList>
            <person name="Nagy L.G."/>
            <person name="Riley R."/>
            <person name="Tritt A."/>
            <person name="Adam C."/>
            <person name="Daum C."/>
            <person name="Floudas D."/>
            <person name="Sun H."/>
            <person name="Yadav J.S."/>
            <person name="Pangilinan J."/>
            <person name="Larsson K.H."/>
            <person name="Matsuura K."/>
            <person name="Barry K."/>
            <person name="Labutti K."/>
            <person name="Kuo R."/>
            <person name="Ohm R.A."/>
            <person name="Bhattacharya S.S."/>
            <person name="Shirouzu T."/>
            <person name="Yoshinaga Y."/>
            <person name="Martin F.M."/>
            <person name="Grigoriev I.V."/>
            <person name="Hibbett D.S."/>
        </authorList>
    </citation>
    <scope>NUCLEOTIDE SEQUENCE [LARGE SCALE GENOMIC DNA]</scope>
    <source>
        <strain evidence="12 13">HHB10207 ss-3</strain>
    </source>
</reference>
<dbReference type="PRINTS" id="PR00901">
    <property type="entry name" value="PHEROMONEBAR"/>
</dbReference>
<dbReference type="Proteomes" id="UP000076798">
    <property type="component" value="Unassembled WGS sequence"/>
</dbReference>
<evidence type="ECO:0000256" key="6">
    <source>
        <dbReference type="ARBA" id="ARBA00023040"/>
    </source>
</evidence>
<evidence type="ECO:0000256" key="7">
    <source>
        <dbReference type="ARBA" id="ARBA00023136"/>
    </source>
</evidence>
<evidence type="ECO:0000256" key="10">
    <source>
        <dbReference type="SAM" id="MobiDB-lite"/>
    </source>
</evidence>